<dbReference type="CDD" id="cd05117">
    <property type="entry name" value="STKc_CAMK"/>
    <property type="match status" value="1"/>
</dbReference>
<dbReference type="CDD" id="cd00051">
    <property type="entry name" value="EFh"/>
    <property type="match status" value="1"/>
</dbReference>
<dbReference type="InterPro" id="IPR050205">
    <property type="entry name" value="CDPK_Ser/Thr_kinases"/>
</dbReference>
<keyword evidence="7" id="KW-0067">ATP-binding</keyword>
<dbReference type="Pfam" id="PF00069">
    <property type="entry name" value="Pkinase"/>
    <property type="match status" value="1"/>
</dbReference>
<dbReference type="Gene3D" id="3.30.200.20">
    <property type="entry name" value="Phosphorylase Kinase, domain 1"/>
    <property type="match status" value="1"/>
</dbReference>
<feature type="domain" description="Protein kinase" evidence="10">
    <location>
        <begin position="1"/>
        <end position="282"/>
    </location>
</feature>
<feature type="region of interest" description="Disordered" evidence="9">
    <location>
        <begin position="283"/>
        <end position="306"/>
    </location>
</feature>
<dbReference type="Pfam" id="PF13202">
    <property type="entry name" value="EF-hand_5"/>
    <property type="match status" value="1"/>
</dbReference>
<comment type="similarity">
    <text evidence="8">Belongs to the protein kinase superfamily. Ser/Thr protein kinase family. CDPK subfamily.</text>
</comment>
<dbReference type="GO" id="GO:0004674">
    <property type="term" value="F:protein serine/threonine kinase activity"/>
    <property type="evidence" value="ECO:0007669"/>
    <property type="project" value="UniProtKB-KW"/>
</dbReference>
<dbReference type="InterPro" id="IPR018247">
    <property type="entry name" value="EF_Hand_1_Ca_BS"/>
</dbReference>
<dbReference type="GO" id="GO:0005524">
    <property type="term" value="F:ATP binding"/>
    <property type="evidence" value="ECO:0007669"/>
    <property type="project" value="UniProtKB-KW"/>
</dbReference>
<dbReference type="EMBL" id="ASPP01002577">
    <property type="protein sequence ID" value="ETO34429.1"/>
    <property type="molecule type" value="Genomic_DNA"/>
</dbReference>
<dbReference type="PROSITE" id="PS00018">
    <property type="entry name" value="EF_HAND_1"/>
    <property type="match status" value="1"/>
</dbReference>
<dbReference type="SMART" id="SM00054">
    <property type="entry name" value="EFh"/>
    <property type="match status" value="3"/>
</dbReference>
<keyword evidence="6" id="KW-0106">Calcium</keyword>
<evidence type="ECO:0000256" key="5">
    <source>
        <dbReference type="ARBA" id="ARBA00022777"/>
    </source>
</evidence>
<evidence type="ECO:0000256" key="7">
    <source>
        <dbReference type="ARBA" id="ARBA00022840"/>
    </source>
</evidence>
<proteinExistence type="inferred from homology"/>
<dbReference type="PROSITE" id="PS50011">
    <property type="entry name" value="PROTEIN_KINASE_DOM"/>
    <property type="match status" value="1"/>
</dbReference>
<evidence type="ECO:0000259" key="11">
    <source>
        <dbReference type="PROSITE" id="PS50222"/>
    </source>
</evidence>
<dbReference type="Gene3D" id="1.10.238.10">
    <property type="entry name" value="EF-hand"/>
    <property type="match status" value="3"/>
</dbReference>
<feature type="domain" description="EF-hand" evidence="11">
    <location>
        <begin position="397"/>
        <end position="432"/>
    </location>
</feature>
<keyword evidence="3" id="KW-0808">Transferase</keyword>
<protein>
    <recommendedName>
        <fullName evidence="14">Calmodulin</fullName>
    </recommendedName>
</protein>
<dbReference type="GO" id="GO:0005509">
    <property type="term" value="F:calcium ion binding"/>
    <property type="evidence" value="ECO:0007669"/>
    <property type="project" value="InterPro"/>
</dbReference>
<feature type="compositionally biased region" description="Polar residues" evidence="9">
    <location>
        <begin position="284"/>
        <end position="293"/>
    </location>
</feature>
<evidence type="ECO:0000256" key="8">
    <source>
        <dbReference type="ARBA" id="ARBA00024334"/>
    </source>
</evidence>
<feature type="domain" description="EF-hand" evidence="11">
    <location>
        <begin position="433"/>
        <end position="468"/>
    </location>
</feature>
<dbReference type="Proteomes" id="UP000023152">
    <property type="component" value="Unassembled WGS sequence"/>
</dbReference>
<feature type="domain" description="EF-hand" evidence="11">
    <location>
        <begin position="344"/>
        <end position="379"/>
    </location>
</feature>
<keyword evidence="13" id="KW-1185">Reference proteome</keyword>
<dbReference type="InterPro" id="IPR008271">
    <property type="entry name" value="Ser/Thr_kinase_AS"/>
</dbReference>
<comment type="cofactor">
    <cofactor evidence="1">
        <name>Mg(2+)</name>
        <dbReference type="ChEBI" id="CHEBI:18420"/>
    </cofactor>
</comment>
<evidence type="ECO:0000256" key="2">
    <source>
        <dbReference type="ARBA" id="ARBA00022527"/>
    </source>
</evidence>
<dbReference type="SMART" id="SM00220">
    <property type="entry name" value="S_TKc"/>
    <property type="match status" value="1"/>
</dbReference>
<keyword evidence="4" id="KW-0547">Nucleotide-binding</keyword>
<evidence type="ECO:0000256" key="3">
    <source>
        <dbReference type="ARBA" id="ARBA00022679"/>
    </source>
</evidence>
<dbReference type="InterPro" id="IPR000719">
    <property type="entry name" value="Prot_kinase_dom"/>
</dbReference>
<feature type="compositionally biased region" description="Basic and acidic residues" evidence="9">
    <location>
        <begin position="294"/>
        <end position="306"/>
    </location>
</feature>
<dbReference type="OMA" id="CCHKQLQ"/>
<dbReference type="Pfam" id="PF13499">
    <property type="entry name" value="EF-hand_7"/>
    <property type="match status" value="1"/>
</dbReference>
<dbReference type="AlphaFoldDB" id="X6P8P8"/>
<comment type="caution">
    <text evidence="12">The sequence shown here is derived from an EMBL/GenBank/DDBJ whole genome shotgun (WGS) entry which is preliminary data.</text>
</comment>
<dbReference type="InterPro" id="IPR011992">
    <property type="entry name" value="EF-hand-dom_pair"/>
</dbReference>
<dbReference type="InterPro" id="IPR002048">
    <property type="entry name" value="EF_hand_dom"/>
</dbReference>
<evidence type="ECO:0000256" key="6">
    <source>
        <dbReference type="ARBA" id="ARBA00022837"/>
    </source>
</evidence>
<organism evidence="12 13">
    <name type="scientific">Reticulomyxa filosa</name>
    <dbReference type="NCBI Taxonomy" id="46433"/>
    <lineage>
        <taxon>Eukaryota</taxon>
        <taxon>Sar</taxon>
        <taxon>Rhizaria</taxon>
        <taxon>Retaria</taxon>
        <taxon>Foraminifera</taxon>
        <taxon>Monothalamids</taxon>
        <taxon>Reticulomyxidae</taxon>
        <taxon>Reticulomyxa</taxon>
    </lineage>
</organism>
<evidence type="ECO:0000313" key="12">
    <source>
        <dbReference type="EMBL" id="ETO34429.1"/>
    </source>
</evidence>
<dbReference type="Gene3D" id="1.10.510.10">
    <property type="entry name" value="Transferase(Phosphotransferase) domain 1"/>
    <property type="match status" value="1"/>
</dbReference>
<accession>X6P8P8</accession>
<keyword evidence="5" id="KW-0418">Kinase</keyword>
<evidence type="ECO:0000313" key="13">
    <source>
        <dbReference type="Proteomes" id="UP000023152"/>
    </source>
</evidence>
<dbReference type="SUPFAM" id="SSF47473">
    <property type="entry name" value="EF-hand"/>
    <property type="match status" value="1"/>
</dbReference>
<evidence type="ECO:0000256" key="4">
    <source>
        <dbReference type="ARBA" id="ARBA00022741"/>
    </source>
</evidence>
<evidence type="ECO:0000259" key="10">
    <source>
        <dbReference type="PROSITE" id="PS50011"/>
    </source>
</evidence>
<keyword evidence="2" id="KW-0723">Serine/threonine-protein kinase</keyword>
<dbReference type="PROSITE" id="PS50222">
    <property type="entry name" value="EF_HAND_2"/>
    <property type="match status" value="3"/>
</dbReference>
<evidence type="ECO:0000256" key="9">
    <source>
        <dbReference type="SAM" id="MobiDB-lite"/>
    </source>
</evidence>
<sequence>MVGQQLGEPGQFGKAFRVKKKADGKEFAAKQISKSNFYRIDKDPRRRQALLVAMQGEIDIMKRLNHKYIVNLDSVYEDKHTLWIVMEECRGGELFDRITARQRYKEQDAAPVLRMILDALFYMHDHHRVVHCDLKPDNILFVDKTEESPIKIIDFGMSKVLPRLRSLRELCGTPYYTAPEIIEGNYAHEADMWSVGVICFVMLFGYPPFYVNPNQYFGKAEADAIYALIQKGFDPTVKKGYGPFFPQKFPASEEAKDFMARLIETDRAKRMTAKEALLHPWIKNNGSTQSSNKKNGDKKEESKENDEVVSREVFTEIAKFTNNCNFKIAVIQLFRSQFEKMRPAHFQHLKELFKKLDKDGSGTISTKKMFGELDVKSTGEIRFDELLNAAVHDYLVSSDERLYQAFRELDDDDDGIIRVEQLKAKLKETDPYGHYSEMLKMIDDADLDKDGTINYEEFLRALHPDFNEQPAWFWEDKKKET</sequence>
<name>X6P8P8_RETFI</name>
<reference evidence="12 13" key="1">
    <citation type="journal article" date="2013" name="Curr. Biol.">
        <title>The Genome of the Foraminiferan Reticulomyxa filosa.</title>
        <authorList>
            <person name="Glockner G."/>
            <person name="Hulsmann N."/>
            <person name="Schleicher M."/>
            <person name="Noegel A.A."/>
            <person name="Eichinger L."/>
            <person name="Gallinger C."/>
            <person name="Pawlowski J."/>
            <person name="Sierra R."/>
            <person name="Euteneuer U."/>
            <person name="Pillet L."/>
            <person name="Moustafa A."/>
            <person name="Platzer M."/>
            <person name="Groth M."/>
            <person name="Szafranski K."/>
            <person name="Schliwa M."/>
        </authorList>
    </citation>
    <scope>NUCLEOTIDE SEQUENCE [LARGE SCALE GENOMIC DNA]</scope>
</reference>
<evidence type="ECO:0008006" key="14">
    <source>
        <dbReference type="Google" id="ProtNLM"/>
    </source>
</evidence>
<dbReference type="SUPFAM" id="SSF56112">
    <property type="entry name" value="Protein kinase-like (PK-like)"/>
    <property type="match status" value="1"/>
</dbReference>
<dbReference type="PROSITE" id="PS00108">
    <property type="entry name" value="PROTEIN_KINASE_ST"/>
    <property type="match status" value="1"/>
</dbReference>
<evidence type="ECO:0000256" key="1">
    <source>
        <dbReference type="ARBA" id="ARBA00001946"/>
    </source>
</evidence>
<dbReference type="InterPro" id="IPR011009">
    <property type="entry name" value="Kinase-like_dom_sf"/>
</dbReference>
<dbReference type="PANTHER" id="PTHR24349">
    <property type="entry name" value="SERINE/THREONINE-PROTEIN KINASE"/>
    <property type="match status" value="1"/>
</dbReference>
<dbReference type="OrthoDB" id="40902at2759"/>
<gene>
    <name evidence="12" type="ORF">RFI_02665</name>
</gene>
<dbReference type="FunFam" id="1.10.510.10:FF:000571">
    <property type="entry name" value="Maternal embryonic leucine zipper kinase"/>
    <property type="match status" value="1"/>
</dbReference>